<name>A0A1Q8S7Y0_9PEZI</name>
<protein>
    <recommendedName>
        <fullName evidence="3">F-box domain-containing protein</fullName>
    </recommendedName>
</protein>
<keyword evidence="2" id="KW-1185">Reference proteome</keyword>
<evidence type="ECO:0008006" key="3">
    <source>
        <dbReference type="Google" id="ProtNLM"/>
    </source>
</evidence>
<accession>A0A1Q8S7Y0</accession>
<organism evidence="1 2">
    <name type="scientific">Colletotrichum chlorophyti</name>
    <dbReference type="NCBI Taxonomy" id="708187"/>
    <lineage>
        <taxon>Eukaryota</taxon>
        <taxon>Fungi</taxon>
        <taxon>Dikarya</taxon>
        <taxon>Ascomycota</taxon>
        <taxon>Pezizomycotina</taxon>
        <taxon>Sordariomycetes</taxon>
        <taxon>Hypocreomycetidae</taxon>
        <taxon>Glomerellales</taxon>
        <taxon>Glomerellaceae</taxon>
        <taxon>Colletotrichum</taxon>
    </lineage>
</organism>
<dbReference type="InterPro" id="IPR038883">
    <property type="entry name" value="AN11006-like"/>
</dbReference>
<comment type="caution">
    <text evidence="1">The sequence shown here is derived from an EMBL/GenBank/DDBJ whole genome shotgun (WGS) entry which is preliminary data.</text>
</comment>
<dbReference type="OrthoDB" id="2951834at2759"/>
<dbReference type="PANTHER" id="PTHR42085:SF1">
    <property type="entry name" value="F-BOX DOMAIN-CONTAINING PROTEIN"/>
    <property type="match status" value="1"/>
</dbReference>
<dbReference type="PANTHER" id="PTHR42085">
    <property type="entry name" value="F-BOX DOMAIN-CONTAINING PROTEIN"/>
    <property type="match status" value="1"/>
</dbReference>
<dbReference type="Proteomes" id="UP000186583">
    <property type="component" value="Unassembled WGS sequence"/>
</dbReference>
<gene>
    <name evidence="1" type="ORF">CCHL11_01201</name>
</gene>
<sequence>MNSPALGHLKVSERIICSSDSDRSPFNVALQTTPISPPRPTTQASGRRRLTFLDLPYELRLDVYDLLLLTAEPIIVSEQRTRKRVKIEPPEHQIAYLRAPRPRPRAVNLTHRKPHVEILTACKQINHEATRVLYRKNDFIVGMKLCARDSTRVEPRYLAGFFLWPLRRATLLHIPSVTFRAACFCNQWLTYSPDTGITFTGVEIDRRCPDGRTGGGGSYPRWQDAHPAFVMLSNDLWALENDSCRFKVCAFCSAEFDQHFYV</sequence>
<proteinExistence type="predicted"/>
<evidence type="ECO:0000313" key="2">
    <source>
        <dbReference type="Proteomes" id="UP000186583"/>
    </source>
</evidence>
<dbReference type="EMBL" id="MPGH01000008">
    <property type="protein sequence ID" value="OLN97486.1"/>
    <property type="molecule type" value="Genomic_DNA"/>
</dbReference>
<evidence type="ECO:0000313" key="1">
    <source>
        <dbReference type="EMBL" id="OLN97486.1"/>
    </source>
</evidence>
<dbReference type="AlphaFoldDB" id="A0A1Q8S7Y0"/>
<reference evidence="1 2" key="1">
    <citation type="submission" date="2016-11" db="EMBL/GenBank/DDBJ databases">
        <title>Draft Genome Assembly of Colletotrichum chlorophyti a pathogen of herbaceous plants.</title>
        <authorList>
            <person name="Gan P."/>
            <person name="Narusaka M."/>
            <person name="Tsushima A."/>
            <person name="Narusaka Y."/>
            <person name="Takano Y."/>
            <person name="Shirasu K."/>
        </authorList>
    </citation>
    <scope>NUCLEOTIDE SEQUENCE [LARGE SCALE GENOMIC DNA]</scope>
    <source>
        <strain evidence="1 2">NTL11</strain>
    </source>
</reference>